<dbReference type="Gene3D" id="2.30.30.40">
    <property type="entry name" value="SH3 Domains"/>
    <property type="match status" value="3"/>
</dbReference>
<gene>
    <name evidence="5" type="ORF">KC01_LOCUS19753</name>
</gene>
<dbReference type="AlphaFoldDB" id="A0AAV2KME7"/>
<feature type="compositionally biased region" description="Polar residues" evidence="3">
    <location>
        <begin position="444"/>
        <end position="456"/>
    </location>
</feature>
<feature type="compositionally biased region" description="Basic and acidic residues" evidence="3">
    <location>
        <begin position="402"/>
        <end position="412"/>
    </location>
</feature>
<evidence type="ECO:0000256" key="3">
    <source>
        <dbReference type="SAM" id="MobiDB-lite"/>
    </source>
</evidence>
<reference evidence="5 6" key="1">
    <citation type="submission" date="2024-04" db="EMBL/GenBank/DDBJ databases">
        <authorList>
            <person name="Waldvogel A.-M."/>
            <person name="Schoenle A."/>
        </authorList>
    </citation>
    <scope>NUCLEOTIDE SEQUENCE [LARGE SCALE GENOMIC DNA]</scope>
</reference>
<feature type="compositionally biased region" description="Polar residues" evidence="3">
    <location>
        <begin position="281"/>
        <end position="292"/>
    </location>
</feature>
<evidence type="ECO:0000256" key="2">
    <source>
        <dbReference type="PROSITE-ProRule" id="PRU00192"/>
    </source>
</evidence>
<accession>A0AAV2KME7</accession>
<dbReference type="SUPFAM" id="SSF50044">
    <property type="entry name" value="SH3-domain"/>
    <property type="match status" value="3"/>
</dbReference>
<keyword evidence="1 2" id="KW-0728">SH3 domain</keyword>
<feature type="compositionally biased region" description="Low complexity" evidence="3">
    <location>
        <begin position="516"/>
        <end position="532"/>
    </location>
</feature>
<feature type="region of interest" description="Disordered" evidence="3">
    <location>
        <begin position="629"/>
        <end position="658"/>
    </location>
</feature>
<dbReference type="PROSITE" id="PS50002">
    <property type="entry name" value="SH3"/>
    <property type="match status" value="3"/>
</dbReference>
<feature type="compositionally biased region" description="Polar residues" evidence="3">
    <location>
        <begin position="475"/>
        <end position="484"/>
    </location>
</feature>
<dbReference type="PANTHER" id="PTHR45929">
    <property type="entry name" value="JAK PATHWAY SIGNAL TRANSDUCTION ADAPTOR MOLECULE"/>
    <property type="match status" value="1"/>
</dbReference>
<proteinExistence type="predicted"/>
<feature type="compositionally biased region" description="Basic and acidic residues" evidence="3">
    <location>
        <begin position="69"/>
        <end position="87"/>
    </location>
</feature>
<feature type="region of interest" description="Disordered" evidence="3">
    <location>
        <begin position="279"/>
        <end position="595"/>
    </location>
</feature>
<feature type="compositionally biased region" description="Polar residues" evidence="3">
    <location>
        <begin position="208"/>
        <end position="228"/>
    </location>
</feature>
<keyword evidence="6" id="KW-1185">Reference proteome</keyword>
<feature type="compositionally biased region" description="Acidic residues" evidence="3">
    <location>
        <begin position="321"/>
        <end position="339"/>
    </location>
</feature>
<dbReference type="PRINTS" id="PR00452">
    <property type="entry name" value="SH3DOMAIN"/>
</dbReference>
<dbReference type="InterPro" id="IPR036028">
    <property type="entry name" value="SH3-like_dom_sf"/>
</dbReference>
<feature type="compositionally biased region" description="Pro residues" evidence="3">
    <location>
        <begin position="499"/>
        <end position="515"/>
    </location>
</feature>
<dbReference type="GO" id="GO:0033565">
    <property type="term" value="C:ESCRT-0 complex"/>
    <property type="evidence" value="ECO:0007669"/>
    <property type="project" value="TreeGrafter"/>
</dbReference>
<dbReference type="EMBL" id="OZ035841">
    <property type="protein sequence ID" value="CAL1590211.1"/>
    <property type="molecule type" value="Genomic_DNA"/>
</dbReference>
<feature type="compositionally biased region" description="Pro residues" evidence="3">
    <location>
        <begin position="462"/>
        <end position="471"/>
    </location>
</feature>
<dbReference type="InterPro" id="IPR001452">
    <property type="entry name" value="SH3_domain"/>
</dbReference>
<evidence type="ECO:0000313" key="5">
    <source>
        <dbReference type="EMBL" id="CAL1590211.1"/>
    </source>
</evidence>
<dbReference type="Proteomes" id="UP001497482">
    <property type="component" value="Chromosome 19"/>
</dbReference>
<organism evidence="5 6">
    <name type="scientific">Knipowitschia caucasica</name>
    <name type="common">Caucasian dwarf goby</name>
    <name type="synonym">Pomatoschistus caucasicus</name>
    <dbReference type="NCBI Taxonomy" id="637954"/>
    <lineage>
        <taxon>Eukaryota</taxon>
        <taxon>Metazoa</taxon>
        <taxon>Chordata</taxon>
        <taxon>Craniata</taxon>
        <taxon>Vertebrata</taxon>
        <taxon>Euteleostomi</taxon>
        <taxon>Actinopterygii</taxon>
        <taxon>Neopterygii</taxon>
        <taxon>Teleostei</taxon>
        <taxon>Neoteleostei</taxon>
        <taxon>Acanthomorphata</taxon>
        <taxon>Gobiaria</taxon>
        <taxon>Gobiiformes</taxon>
        <taxon>Gobioidei</taxon>
        <taxon>Gobiidae</taxon>
        <taxon>Gobiinae</taxon>
        <taxon>Knipowitschia</taxon>
    </lineage>
</organism>
<feature type="compositionally biased region" description="Low complexity" evidence="3">
    <location>
        <begin position="149"/>
        <end position="170"/>
    </location>
</feature>
<dbReference type="Pfam" id="PF00018">
    <property type="entry name" value="SH3_1"/>
    <property type="match status" value="3"/>
</dbReference>
<dbReference type="PANTHER" id="PTHR45929:SF2">
    <property type="entry name" value="SIGNAL TRANSDUCING ADAPTER MOLECULE 1"/>
    <property type="match status" value="1"/>
</dbReference>
<evidence type="ECO:0000259" key="4">
    <source>
        <dbReference type="PROSITE" id="PS50002"/>
    </source>
</evidence>
<sequence length="873" mass="95315">MAEARPEEEEEHMRESREQVVVRRQTASGSGGRPDRRKPEHRLSQGPLSSIRAAIKRTSNRSTSLSETPPRDRERDRERERDRRRPEITILSAEPISSWFPGAGFPPPPPPAAQIWGPSLAPAVLDIQPPPSYEEVIREKNQERVFVSAAEAPSSPQSSAVVTTTIATQTDTRRPPDTAAQVRRPLRPPKPPVPHCTTKFSKAEDTLDQSLSFIPNGDSAPSISTQTPIFPEPDQLDAGKQRPKPRPRSKINLQPIRDEVRVQTLVKLRDDGLKTLAARANANQQTSNQEATGGTYLQELLEAFSSDDWGFPEQRISSQSESEDESNQEVPNEDQEEDMATLRARIQAFEQMHDGNFEETQLEPPGPSLSQPKLPPRPSIAPRSRGSNVGQTTPPLPPRPTLDLRARAKTEACEDESACKTVKVGCPRPGVPSKPTAVIGRRSSAPNLLSNTTPSADSGPVPSRPSGPPRPALRKSTSTQNTVELSLPPRPTGVKLLPLRPPPIKSLPGRPPPPSLTKSPSSSSLQSEASVSTNHTQEPGQVPGPKPKKRPPLPPRPKPGHPLCNSYVKQEVLIDVDDPSPAPSETNSQSNSAPLIDSTVCLLDLDLEPEVKNQDRDQDPHQCQSKETLEELSQTQNIPLQSGDDQDEGQEPASKGSRRRVALFDYSAVEEDELTFSCGDVIALLDVIGAGRDWGRGQLHGRIGIFPLNFTQTVEPLPPAPPATGKTTTVETSAADSTEPPSSSQEPPSEEWAVAVFDFPGQTAGDLRFHKGALIRVLEHVDAEWRRGRVEDREGLYPAAFTQPAAKARPIRAQCSETKATALFDFSAENEDELTLKAGDVLTQVESVDEEWILGVVGHKRGIVPKNYISLLT</sequence>
<feature type="region of interest" description="Disordered" evidence="3">
    <location>
        <begin position="714"/>
        <end position="750"/>
    </location>
</feature>
<name>A0AAV2KME7_KNICA</name>
<evidence type="ECO:0000313" key="6">
    <source>
        <dbReference type="Proteomes" id="UP001497482"/>
    </source>
</evidence>
<dbReference type="SMART" id="SM00326">
    <property type="entry name" value="SH3"/>
    <property type="match status" value="3"/>
</dbReference>
<feature type="compositionally biased region" description="Basic and acidic residues" evidence="3">
    <location>
        <begin position="33"/>
        <end position="43"/>
    </location>
</feature>
<feature type="compositionally biased region" description="Low complexity" evidence="3">
    <location>
        <begin position="739"/>
        <end position="750"/>
    </location>
</feature>
<feature type="compositionally biased region" description="Polar residues" evidence="3">
    <location>
        <begin position="583"/>
        <end position="593"/>
    </location>
</feature>
<feature type="compositionally biased region" description="Acidic residues" evidence="3">
    <location>
        <begin position="1"/>
        <end position="10"/>
    </location>
</feature>
<feature type="region of interest" description="Disordered" evidence="3">
    <location>
        <begin position="1"/>
        <end position="114"/>
    </location>
</feature>
<protein>
    <recommendedName>
        <fullName evidence="4">SH3 domain-containing protein</fullName>
    </recommendedName>
</protein>
<feature type="region of interest" description="Disordered" evidence="3">
    <location>
        <begin position="149"/>
        <end position="256"/>
    </location>
</feature>
<feature type="compositionally biased region" description="Basic and acidic residues" evidence="3">
    <location>
        <begin position="11"/>
        <end position="21"/>
    </location>
</feature>
<evidence type="ECO:0000256" key="1">
    <source>
        <dbReference type="ARBA" id="ARBA00022443"/>
    </source>
</evidence>
<feature type="compositionally biased region" description="Polar residues" evidence="3">
    <location>
        <begin position="629"/>
        <end position="640"/>
    </location>
</feature>
<feature type="domain" description="SH3" evidence="4">
    <location>
        <begin position="815"/>
        <end position="873"/>
    </location>
</feature>
<dbReference type="InterPro" id="IPR050670">
    <property type="entry name" value="STAM"/>
</dbReference>
<feature type="domain" description="SH3" evidence="4">
    <location>
        <begin position="748"/>
        <end position="807"/>
    </location>
</feature>
<feature type="domain" description="SH3" evidence="4">
    <location>
        <begin position="655"/>
        <end position="716"/>
    </location>
</feature>
<dbReference type="GO" id="GO:0043328">
    <property type="term" value="P:protein transport to vacuole involved in ubiquitin-dependent protein catabolic process via the multivesicular body sorting pathway"/>
    <property type="evidence" value="ECO:0007669"/>
    <property type="project" value="TreeGrafter"/>
</dbReference>